<dbReference type="SUPFAM" id="SSF51395">
    <property type="entry name" value="FMN-linked oxidoreductases"/>
    <property type="match status" value="1"/>
</dbReference>
<dbReference type="Pfam" id="PF01645">
    <property type="entry name" value="Glu_synthase"/>
    <property type="match status" value="1"/>
</dbReference>
<gene>
    <name evidence="3" type="ORF">LJD61_03840</name>
</gene>
<evidence type="ECO:0000256" key="1">
    <source>
        <dbReference type="ARBA" id="ARBA00009716"/>
    </source>
</evidence>
<protein>
    <submittedName>
        <fullName evidence="3">FMN-binding glutamate synthase family protein</fullName>
    </submittedName>
</protein>
<accession>A0ABT1NFQ0</accession>
<dbReference type="InterPro" id="IPR013785">
    <property type="entry name" value="Aldolase_TIM"/>
</dbReference>
<reference evidence="3 4" key="1">
    <citation type="submission" date="2021-10" db="EMBL/GenBank/DDBJ databases">
        <title>Lutispora strain m25 sp. nov., a thermophilic, non-spore-forming bacterium isolated from a lab-scale methanogenic bioreactor digesting anaerobic sludge.</title>
        <authorList>
            <person name="El Houari A."/>
            <person name="Mcdonald J."/>
        </authorList>
    </citation>
    <scope>NUCLEOTIDE SEQUENCE [LARGE SCALE GENOMIC DNA]</scope>
    <source>
        <strain evidence="4">m25</strain>
    </source>
</reference>
<feature type="domain" description="Glutamate synthase" evidence="2">
    <location>
        <begin position="274"/>
        <end position="404"/>
    </location>
</feature>
<evidence type="ECO:0000313" key="4">
    <source>
        <dbReference type="Proteomes" id="UP001651880"/>
    </source>
</evidence>
<proteinExistence type="inferred from homology"/>
<dbReference type="InterPro" id="IPR002932">
    <property type="entry name" value="Glu_synthdom"/>
</dbReference>
<dbReference type="RefSeq" id="WP_255226192.1">
    <property type="nucleotide sequence ID" value="NZ_JAJEKE010000002.1"/>
</dbReference>
<keyword evidence="4" id="KW-1185">Reference proteome</keyword>
<dbReference type="Gene3D" id="3.20.20.70">
    <property type="entry name" value="Aldolase class I"/>
    <property type="match status" value="1"/>
</dbReference>
<organism evidence="3 4">
    <name type="scientific">Lutispora saccharofermentans</name>
    <dbReference type="NCBI Taxonomy" id="3024236"/>
    <lineage>
        <taxon>Bacteria</taxon>
        <taxon>Bacillati</taxon>
        <taxon>Bacillota</taxon>
        <taxon>Clostridia</taxon>
        <taxon>Lutisporales</taxon>
        <taxon>Lutisporaceae</taxon>
        <taxon>Lutispora</taxon>
    </lineage>
</organism>
<evidence type="ECO:0000313" key="3">
    <source>
        <dbReference type="EMBL" id="MCQ1528676.1"/>
    </source>
</evidence>
<evidence type="ECO:0000259" key="2">
    <source>
        <dbReference type="Pfam" id="PF01645"/>
    </source>
</evidence>
<dbReference type="EMBL" id="JAJEKE010000002">
    <property type="protein sequence ID" value="MCQ1528676.1"/>
    <property type="molecule type" value="Genomic_DNA"/>
</dbReference>
<comment type="caution">
    <text evidence="3">The sequence shown here is derived from an EMBL/GenBank/DDBJ whole genome shotgun (WGS) entry which is preliminary data.</text>
</comment>
<sequence>MSFSPSLGSTVTNTKMRTPEKLSPFSGMCSVCTADCIGSCEIGYSAIRGEEALYPVGADKSQFASEKDYPVDFSHFNINGHVFGASGIDADTYKASFPNVDIGTAVGIDNPIKLKAPFILPAMAKLNWPDYYGGAALSGIMAVIGEDAVVKDAELQMSNNKVVKSPLLEKMINSFNRYHNGYGDIVLQANVDDEHIGVLDYAIKELGATTVELKFGQAAKGIQGMGFVYKLEDALEFQKKGYLIIPDPSDPIVQEKHKKGIGPHFQRIGKLPMWNEEMLEKRIAQLREHGVKRILFKMAAFDPADIIRVLKVASNNKIDLVTFDGAGGGSGNSPCKMMNEWGLPPVYMESILYDILNEMKDKGYTLPKVAAAGGFAMEDQIFKGLSLGAPYISMIAIGRAAMAAAMAGKRAGELIAKGEIPKDLQKYGDSLSGIYRDVRLLKDTYGPDAENIAPGAIGVFSYINRVSTGLRQMMALNRKFALDKIDRTDIIALTKEAGEVSGISTIMDYRNRIREMI</sequence>
<name>A0ABT1NFQ0_9FIRM</name>
<dbReference type="Proteomes" id="UP001651880">
    <property type="component" value="Unassembled WGS sequence"/>
</dbReference>
<comment type="similarity">
    <text evidence="1">Belongs to the glutamate synthase family.</text>
</comment>